<protein>
    <submittedName>
        <fullName evidence="8">DNA internalization-related competence protein ComEC/Rec2</fullName>
    </submittedName>
</protein>
<feature type="transmembrane region" description="Helical" evidence="6">
    <location>
        <begin position="452"/>
        <end position="471"/>
    </location>
</feature>
<reference evidence="9" key="1">
    <citation type="journal article" date="2019" name="Int. J. Syst. Evol. Microbiol.">
        <title>The Global Catalogue of Microorganisms (GCM) 10K type strain sequencing project: providing services to taxonomists for standard genome sequencing and annotation.</title>
        <authorList>
            <consortium name="The Broad Institute Genomics Platform"/>
            <consortium name="The Broad Institute Genome Sequencing Center for Infectious Disease"/>
            <person name="Wu L."/>
            <person name="Ma J."/>
        </authorList>
    </citation>
    <scope>NUCLEOTIDE SEQUENCE [LARGE SCALE GENOMIC DNA]</scope>
    <source>
        <strain evidence="9">CCUG 61889</strain>
    </source>
</reference>
<dbReference type="Pfam" id="PF03772">
    <property type="entry name" value="Competence"/>
    <property type="match status" value="1"/>
</dbReference>
<evidence type="ECO:0000256" key="4">
    <source>
        <dbReference type="ARBA" id="ARBA00022989"/>
    </source>
</evidence>
<dbReference type="Gene3D" id="3.60.15.10">
    <property type="entry name" value="Ribonuclease Z/Hydroxyacylglutathione hydrolase-like"/>
    <property type="match status" value="1"/>
</dbReference>
<evidence type="ECO:0000256" key="1">
    <source>
        <dbReference type="ARBA" id="ARBA00004651"/>
    </source>
</evidence>
<dbReference type="InterPro" id="IPR036866">
    <property type="entry name" value="RibonucZ/Hydroxyglut_hydro"/>
</dbReference>
<dbReference type="PANTHER" id="PTHR30619">
    <property type="entry name" value="DNA INTERNALIZATION/COMPETENCE PROTEIN COMEC/REC2"/>
    <property type="match status" value="1"/>
</dbReference>
<dbReference type="InterPro" id="IPR035681">
    <property type="entry name" value="ComA-like_MBL"/>
</dbReference>
<feature type="transmembrane region" description="Helical" evidence="6">
    <location>
        <begin position="420"/>
        <end position="440"/>
    </location>
</feature>
<feature type="transmembrane region" description="Helical" evidence="6">
    <location>
        <begin position="274"/>
        <end position="298"/>
    </location>
</feature>
<evidence type="ECO:0000313" key="8">
    <source>
        <dbReference type="EMBL" id="MFC3882990.1"/>
    </source>
</evidence>
<evidence type="ECO:0000313" key="9">
    <source>
        <dbReference type="Proteomes" id="UP001595752"/>
    </source>
</evidence>
<dbReference type="NCBIfam" id="TIGR00360">
    <property type="entry name" value="ComEC_N-term"/>
    <property type="match status" value="1"/>
</dbReference>
<evidence type="ECO:0000256" key="3">
    <source>
        <dbReference type="ARBA" id="ARBA00022692"/>
    </source>
</evidence>
<keyword evidence="2" id="KW-1003">Cell membrane</keyword>
<keyword evidence="9" id="KW-1185">Reference proteome</keyword>
<sequence>MIRRVKGFWIYIAFAAVLAFICLTWQEPVVWLAFGTYLFWLYHYVPRPVFYASIIASIFLPGHYIVTEKSNHTMLSSSQTSFQGYISTIPDLNGRTLSFHFRLPDETIIVMYNISTAEEKKELQKLRVGASCQLKGTLTEPEKRRNEAGFNYAQYLHQQRIHWVLSLSDMSLGRCASSAGKEYMFSSWRESGLRFIEKNVKQPSLGMMQALIYGERKNISEETLGYYQEGGVIHLLAISGLHVGFLSGILFYFLVRIGVTRENATLSLMIVLPVYGAVAGASPSVIRAVMMTVLILLVIRIKTTITSHDAISLTFLIMVGVQPYYIYQIGFQLSFMVSFFLIMSRGIIMKGYSSFLKQLIAASIVSQLGSLPLILYHFHQVSLLSLPLNLLFIPLFSIFVLPICLLMFLTWIICSPLGEIMAFLLNAVLEVSGEMVKFAVTAPFTQLIFGKPPFYLMAGLYAVIVCLFAMVEKQVKTWMWPAAGLLLLLLFQYFQFNMNPQGRVTFIDVGQGDSILIELPYRRGVYLIDTGGSMPFAREPWQVKRKPFEVGKHVLVPFLRARGIRHIDKLIITHGDYDHAGAAQTVLKKVHVKELVLGKKDVLDELEEKAIKQSISKGAKVTFMEKGDGWKEGGYSFFFLSPAGNETTKNDQSLVLFSRMGGLNWLFTGDMESNGEEKLVLNFPLLKADIVKVGHHGSKTSTSSLFLDHIKPKVAIISVGKNNRYQHPHSSVIKELQKRDIAILRTDEHGAISYIFLKNDGTFRWEIP</sequence>
<dbReference type="InterPro" id="IPR004477">
    <property type="entry name" value="ComEC_N"/>
</dbReference>
<comment type="subcellular location">
    <subcellularLocation>
        <location evidence="1">Cell membrane</location>
        <topology evidence="1">Multi-pass membrane protein</topology>
    </subcellularLocation>
</comment>
<dbReference type="SMART" id="SM00849">
    <property type="entry name" value="Lactamase_B"/>
    <property type="match status" value="1"/>
</dbReference>
<feature type="domain" description="Metallo-beta-lactamase" evidence="7">
    <location>
        <begin position="511"/>
        <end position="721"/>
    </location>
</feature>
<feature type="transmembrane region" description="Helical" evidence="6">
    <location>
        <begin position="478"/>
        <end position="496"/>
    </location>
</feature>
<organism evidence="8 9">
    <name type="scientific">Bacillus songklensis</name>
    <dbReference type="NCBI Taxonomy" id="1069116"/>
    <lineage>
        <taxon>Bacteria</taxon>
        <taxon>Bacillati</taxon>
        <taxon>Bacillota</taxon>
        <taxon>Bacilli</taxon>
        <taxon>Bacillales</taxon>
        <taxon>Bacillaceae</taxon>
        <taxon>Bacillus</taxon>
    </lineage>
</organism>
<evidence type="ECO:0000259" key="7">
    <source>
        <dbReference type="SMART" id="SM00849"/>
    </source>
</evidence>
<dbReference type="CDD" id="cd07731">
    <property type="entry name" value="ComA-like_MBL-fold"/>
    <property type="match status" value="1"/>
</dbReference>
<evidence type="ECO:0000256" key="2">
    <source>
        <dbReference type="ARBA" id="ARBA00022475"/>
    </source>
</evidence>
<evidence type="ECO:0000256" key="6">
    <source>
        <dbReference type="SAM" id="Phobius"/>
    </source>
</evidence>
<dbReference type="InterPro" id="IPR001279">
    <property type="entry name" value="Metallo-B-lactamas"/>
</dbReference>
<dbReference type="Proteomes" id="UP001595752">
    <property type="component" value="Unassembled WGS sequence"/>
</dbReference>
<comment type="caution">
    <text evidence="8">The sequence shown here is derived from an EMBL/GenBank/DDBJ whole genome shotgun (WGS) entry which is preliminary data.</text>
</comment>
<feature type="transmembrane region" description="Helical" evidence="6">
    <location>
        <begin position="333"/>
        <end position="352"/>
    </location>
</feature>
<feature type="transmembrane region" description="Helical" evidence="6">
    <location>
        <begin position="7"/>
        <end position="28"/>
    </location>
</feature>
<dbReference type="Pfam" id="PF00753">
    <property type="entry name" value="Lactamase_B"/>
    <property type="match status" value="1"/>
</dbReference>
<keyword evidence="4 6" id="KW-1133">Transmembrane helix</keyword>
<feature type="transmembrane region" description="Helical" evidence="6">
    <location>
        <begin position="232"/>
        <end position="254"/>
    </location>
</feature>
<dbReference type="NCBIfam" id="TIGR00361">
    <property type="entry name" value="ComEC_Rec2"/>
    <property type="match status" value="1"/>
</dbReference>
<evidence type="ECO:0000256" key="5">
    <source>
        <dbReference type="ARBA" id="ARBA00023136"/>
    </source>
</evidence>
<dbReference type="InterPro" id="IPR025405">
    <property type="entry name" value="DUF4131"/>
</dbReference>
<proteinExistence type="predicted"/>
<dbReference type="SUPFAM" id="SSF56281">
    <property type="entry name" value="Metallo-hydrolase/oxidoreductase"/>
    <property type="match status" value="1"/>
</dbReference>
<dbReference type="InterPro" id="IPR052159">
    <property type="entry name" value="Competence_DNA_uptake"/>
</dbReference>
<dbReference type="InterPro" id="IPR004797">
    <property type="entry name" value="Competence_ComEC/Rec2"/>
</dbReference>
<dbReference type="Pfam" id="PF13567">
    <property type="entry name" value="DUF4131"/>
    <property type="match status" value="1"/>
</dbReference>
<gene>
    <name evidence="8" type="ORF">ACFOU2_05495</name>
</gene>
<dbReference type="EMBL" id="JBHRZT010000020">
    <property type="protein sequence ID" value="MFC3882990.1"/>
    <property type="molecule type" value="Genomic_DNA"/>
</dbReference>
<accession>A0ABV8B182</accession>
<name>A0ABV8B182_9BACI</name>
<feature type="transmembrane region" description="Helical" evidence="6">
    <location>
        <begin position="48"/>
        <end position="66"/>
    </location>
</feature>
<feature type="transmembrane region" description="Helical" evidence="6">
    <location>
        <begin position="359"/>
        <end position="378"/>
    </location>
</feature>
<feature type="transmembrane region" description="Helical" evidence="6">
    <location>
        <begin position="390"/>
        <end position="413"/>
    </location>
</feature>
<keyword evidence="5 6" id="KW-0472">Membrane</keyword>
<dbReference type="PANTHER" id="PTHR30619:SF1">
    <property type="entry name" value="RECOMBINATION PROTEIN 2"/>
    <property type="match status" value="1"/>
</dbReference>
<dbReference type="RefSeq" id="WP_377912952.1">
    <property type="nucleotide sequence ID" value="NZ_JBHRZT010000020.1"/>
</dbReference>
<keyword evidence="3 6" id="KW-0812">Transmembrane</keyword>